<protein>
    <recommendedName>
        <fullName evidence="4">BEN domain-containing protein</fullName>
    </recommendedName>
</protein>
<feature type="compositionally biased region" description="Basic and acidic residues" evidence="1">
    <location>
        <begin position="99"/>
        <end position="127"/>
    </location>
</feature>
<dbReference type="Proteomes" id="UP000005408">
    <property type="component" value="Unassembled WGS sequence"/>
</dbReference>
<dbReference type="EnsemblMetazoa" id="G7079.1">
    <property type="protein sequence ID" value="G7079.1:cds"/>
    <property type="gene ID" value="G7079"/>
</dbReference>
<dbReference type="AlphaFoldDB" id="A0A8W8NIF8"/>
<feature type="region of interest" description="Disordered" evidence="1">
    <location>
        <begin position="437"/>
        <end position="475"/>
    </location>
</feature>
<proteinExistence type="predicted"/>
<name>A0A8W8NIF8_MAGGI</name>
<organism evidence="2 3">
    <name type="scientific">Magallana gigas</name>
    <name type="common">Pacific oyster</name>
    <name type="synonym">Crassostrea gigas</name>
    <dbReference type="NCBI Taxonomy" id="29159"/>
    <lineage>
        <taxon>Eukaryota</taxon>
        <taxon>Metazoa</taxon>
        <taxon>Spiralia</taxon>
        <taxon>Lophotrochozoa</taxon>
        <taxon>Mollusca</taxon>
        <taxon>Bivalvia</taxon>
        <taxon>Autobranchia</taxon>
        <taxon>Pteriomorphia</taxon>
        <taxon>Ostreida</taxon>
        <taxon>Ostreoidea</taxon>
        <taxon>Ostreidae</taxon>
        <taxon>Magallana</taxon>
    </lineage>
</organism>
<feature type="region of interest" description="Disordered" evidence="1">
    <location>
        <begin position="99"/>
        <end position="189"/>
    </location>
</feature>
<keyword evidence="3" id="KW-1185">Reference proteome</keyword>
<feature type="compositionally biased region" description="Low complexity" evidence="1">
    <location>
        <begin position="439"/>
        <end position="458"/>
    </location>
</feature>
<dbReference type="Gene3D" id="1.10.10.2590">
    <property type="entry name" value="BEN domain"/>
    <property type="match status" value="1"/>
</dbReference>
<evidence type="ECO:0000256" key="1">
    <source>
        <dbReference type="SAM" id="MobiDB-lite"/>
    </source>
</evidence>
<accession>A0A8W8NIF8</accession>
<dbReference type="OrthoDB" id="6161538at2759"/>
<evidence type="ECO:0000313" key="2">
    <source>
        <dbReference type="EnsemblMetazoa" id="G7079.1:cds"/>
    </source>
</evidence>
<dbReference type="OMA" id="YMKTIVE"/>
<evidence type="ECO:0008006" key="4">
    <source>
        <dbReference type="Google" id="ProtNLM"/>
    </source>
</evidence>
<reference evidence="2" key="1">
    <citation type="submission" date="2022-08" db="UniProtKB">
        <authorList>
            <consortium name="EnsemblMetazoa"/>
        </authorList>
    </citation>
    <scope>IDENTIFICATION</scope>
    <source>
        <strain evidence="2">05x7-T-G4-1.051#20</strain>
    </source>
</reference>
<evidence type="ECO:0000313" key="3">
    <source>
        <dbReference type="Proteomes" id="UP000005408"/>
    </source>
</evidence>
<feature type="compositionally biased region" description="Basic and acidic residues" evidence="1">
    <location>
        <begin position="134"/>
        <end position="189"/>
    </location>
</feature>
<sequence length="601" mass="67548">MMFACIFFYEDKSLSVVGEKSKKLELMESFKEGGKVKMNWGKVGMFSGCIVKVHENEELLNIEAIKAEKKILRGKEFRNNEERVEALLNYFKKATEKPAALKKDGKRERTTTERAKESKEQDLEMSPKKRKKIQKENEKEEKNHEGSESTSEGKKKEPSKEGKKRKNEKEDMKKISEMNPKEKEKKEKRAESNVELLAAKEILASPLCSQFDDISVDSRSPAVSVNGDTPLTSTWALCNPDLQNHRQMDIPVTNDRPSDAPIFEVPPADVICLFELMLKPNVQKYMKTIVEQAKEQSGQTVSNYQMADKPYTCNTLPQELPTLTSQTSGWTPYSNYTQPTPWSNHVTYTPEQTSNMPLDAPALTLKTPTKQISTCHTQFQHFTPLQDATLISNRQSFLPTNNIPPQNTNTQPLENTNVPSLQIQSVSLQNTVTQPLQNTTMASPPSTTSFTTMSPQTTLPATPRRSPRKHCTTPEAADGHMTKLLASYSLSVRREALRKAKEAAKKGNPSKMGFTMTAKLLPAIFTWEELASSRGQGLKSKEGDTRPVLDVSKMTILKEYVAVWCQQNGGQGSYAEKDVNDAVTEQVSYARKKMKSKTSKS</sequence>